<name>A0AAD6HUS8_9EURO</name>
<reference evidence="3" key="2">
    <citation type="submission" date="2023-01" db="EMBL/GenBank/DDBJ databases">
        <authorList>
            <person name="Petersen C."/>
        </authorList>
    </citation>
    <scope>NUCLEOTIDE SEQUENCE</scope>
    <source>
        <strain evidence="3">IBT 17514</strain>
    </source>
</reference>
<feature type="domain" description="Glutathione S-transferase UstS-like C-terminal" evidence="2">
    <location>
        <begin position="130"/>
        <end position="251"/>
    </location>
</feature>
<proteinExistence type="predicted"/>
<dbReference type="Pfam" id="PF13417">
    <property type="entry name" value="GST_N_3"/>
    <property type="match status" value="1"/>
</dbReference>
<dbReference type="InterPro" id="IPR004045">
    <property type="entry name" value="Glutathione_S-Trfase_N"/>
</dbReference>
<evidence type="ECO:0000313" key="4">
    <source>
        <dbReference type="Proteomes" id="UP001215712"/>
    </source>
</evidence>
<comment type="caution">
    <text evidence="3">The sequence shown here is derived from an EMBL/GenBank/DDBJ whole genome shotgun (WGS) entry which is preliminary data.</text>
</comment>
<protein>
    <submittedName>
        <fullName evidence="3">Glutathione S-transferase-like protein ustS</fullName>
    </submittedName>
</protein>
<dbReference type="InterPro" id="IPR036249">
    <property type="entry name" value="Thioredoxin-like_sf"/>
</dbReference>
<evidence type="ECO:0000313" key="3">
    <source>
        <dbReference type="EMBL" id="KAJ5738388.1"/>
    </source>
</evidence>
<keyword evidence="4" id="KW-1185">Reference proteome</keyword>
<dbReference type="InterPro" id="IPR054416">
    <property type="entry name" value="GST_UstS-like_C"/>
</dbReference>
<dbReference type="SUPFAM" id="SSF52833">
    <property type="entry name" value="Thioredoxin-like"/>
    <property type="match status" value="1"/>
</dbReference>
<dbReference type="Gene3D" id="3.40.30.10">
    <property type="entry name" value="Glutaredoxin"/>
    <property type="match status" value="1"/>
</dbReference>
<reference evidence="3" key="1">
    <citation type="journal article" date="2023" name="IMA Fungus">
        <title>Comparative genomic study of the Penicillium genus elucidates a diverse pangenome and 15 lateral gene transfer events.</title>
        <authorList>
            <person name="Petersen C."/>
            <person name="Sorensen T."/>
            <person name="Nielsen M.R."/>
            <person name="Sondergaard T.E."/>
            <person name="Sorensen J.L."/>
            <person name="Fitzpatrick D.A."/>
            <person name="Frisvad J.C."/>
            <person name="Nielsen K.L."/>
        </authorList>
    </citation>
    <scope>NUCLEOTIDE SEQUENCE</scope>
    <source>
        <strain evidence="3">IBT 17514</strain>
    </source>
</reference>
<dbReference type="Pfam" id="PF22041">
    <property type="entry name" value="GST_C_7"/>
    <property type="match status" value="1"/>
</dbReference>
<dbReference type="Proteomes" id="UP001215712">
    <property type="component" value="Unassembled WGS sequence"/>
</dbReference>
<gene>
    <name evidence="3" type="ORF">N7493_001543</name>
</gene>
<feature type="domain" description="GST N-terminal" evidence="1">
    <location>
        <begin position="24"/>
        <end position="105"/>
    </location>
</feature>
<sequence length="269" mass="29832">MAEPTPVHFFDITSTLPGPKKSWSPNTLKVRTVLNFKNIPFTQSWISYPDIAPLTKGLGLEPNATGYKYTLPTIIHDSVTTNPNGAMMDSLPIVQHLDKVFPEPPLFPSGNASYALLLAVQRLTLGWSVGIRSLVIPTVPDYLDPRGEEYFIRTRSESFGRPLAELKPTEPAEIQELWESIKTGSGPLLDVLKGREGKKGPFFEGETAGCVDLFFVSTLAFLDRFAPDMFVKVLALGDGEFKAIWEACLPWLEGQGEEKEWPIPQPENA</sequence>
<accession>A0AAD6HUS8</accession>
<dbReference type="EMBL" id="JAQJAN010000002">
    <property type="protein sequence ID" value="KAJ5738388.1"/>
    <property type="molecule type" value="Genomic_DNA"/>
</dbReference>
<dbReference type="AlphaFoldDB" id="A0AAD6HUS8"/>
<evidence type="ECO:0000259" key="2">
    <source>
        <dbReference type="Pfam" id="PF22041"/>
    </source>
</evidence>
<organism evidence="3 4">
    <name type="scientific">Penicillium malachiteum</name>
    <dbReference type="NCBI Taxonomy" id="1324776"/>
    <lineage>
        <taxon>Eukaryota</taxon>
        <taxon>Fungi</taxon>
        <taxon>Dikarya</taxon>
        <taxon>Ascomycota</taxon>
        <taxon>Pezizomycotina</taxon>
        <taxon>Eurotiomycetes</taxon>
        <taxon>Eurotiomycetidae</taxon>
        <taxon>Eurotiales</taxon>
        <taxon>Aspergillaceae</taxon>
        <taxon>Penicillium</taxon>
    </lineage>
</organism>
<evidence type="ECO:0000259" key="1">
    <source>
        <dbReference type="Pfam" id="PF13417"/>
    </source>
</evidence>
<dbReference type="Gene3D" id="1.20.1050.10">
    <property type="match status" value="1"/>
</dbReference>